<dbReference type="RefSeq" id="WP_344869814.1">
    <property type="nucleotide sequence ID" value="NZ_BAABBP010000028.1"/>
</dbReference>
<evidence type="ECO:0000256" key="4">
    <source>
        <dbReference type="ARBA" id="ARBA00022679"/>
    </source>
</evidence>
<dbReference type="GO" id="GO:0016746">
    <property type="term" value="F:acyltransferase activity"/>
    <property type="evidence" value="ECO:0007669"/>
    <property type="project" value="UniProtKB-KW"/>
</dbReference>
<keyword evidence="6 7" id="KW-0012">Acyltransferase</keyword>
<name>A0ABP7RSJ2_9BURK</name>
<evidence type="ECO:0000313" key="8">
    <source>
        <dbReference type="Proteomes" id="UP001501627"/>
    </source>
</evidence>
<keyword evidence="4" id="KW-0808">Transferase</keyword>
<evidence type="ECO:0000256" key="6">
    <source>
        <dbReference type="ARBA" id="ARBA00023315"/>
    </source>
</evidence>
<keyword evidence="3" id="KW-0997">Cell inner membrane</keyword>
<keyword evidence="2" id="KW-1003">Cell membrane</keyword>
<evidence type="ECO:0000256" key="1">
    <source>
        <dbReference type="ARBA" id="ARBA00004533"/>
    </source>
</evidence>
<accession>A0ABP7RSJ2</accession>
<keyword evidence="8" id="KW-1185">Reference proteome</keyword>
<protein>
    <submittedName>
        <fullName evidence="7">Lysophospholipid acyltransferase family protein</fullName>
    </submittedName>
</protein>
<evidence type="ECO:0000256" key="3">
    <source>
        <dbReference type="ARBA" id="ARBA00022519"/>
    </source>
</evidence>
<proteinExistence type="predicted"/>
<comment type="subcellular location">
    <subcellularLocation>
        <location evidence="1">Cell inner membrane</location>
    </subcellularLocation>
</comment>
<sequence length="292" mass="31869">MQPLFRLFAVMPLWLVHAVGALLGWLAFAASPTYRRRFLANAAQAGYRFAQVRAAVAHAGRMVAEAPRLWQGDALPPCEVRGADCVEQAWAAGKGIVFLTPHIGCFELSVQEGARRWAPAHGSFTILYRPARQPWLARVMEGARSRGGIQAVPTTLHGVRQMIKALRAGRAVGLLPDQVPPEGLGQWAPFFGRQAYTMTLAARLAQQTGAAVILARCERLVRGRGYVLHLQALESALGAPLAPTLDAAVLQINQAMEFLIRQSPEQYLWGYARYKRPRPLNPSAPAPAEPSA</sequence>
<organism evidence="7 8">
    <name type="scientific">Comamonas faecalis</name>
    <dbReference type="NCBI Taxonomy" id="1387849"/>
    <lineage>
        <taxon>Bacteria</taxon>
        <taxon>Pseudomonadati</taxon>
        <taxon>Pseudomonadota</taxon>
        <taxon>Betaproteobacteria</taxon>
        <taxon>Burkholderiales</taxon>
        <taxon>Comamonadaceae</taxon>
        <taxon>Comamonas</taxon>
    </lineage>
</organism>
<dbReference type="Proteomes" id="UP001501627">
    <property type="component" value="Unassembled WGS sequence"/>
</dbReference>
<dbReference type="PANTHER" id="PTHR30606">
    <property type="entry name" value="LIPID A BIOSYNTHESIS LAUROYL ACYLTRANSFERASE"/>
    <property type="match status" value="1"/>
</dbReference>
<dbReference type="Pfam" id="PF03279">
    <property type="entry name" value="Lip_A_acyltrans"/>
    <property type="match status" value="1"/>
</dbReference>
<evidence type="ECO:0000313" key="7">
    <source>
        <dbReference type="EMBL" id="GAA4001502.1"/>
    </source>
</evidence>
<dbReference type="InterPro" id="IPR004960">
    <property type="entry name" value="LipA_acyltrans"/>
</dbReference>
<dbReference type="PANTHER" id="PTHR30606:SF10">
    <property type="entry name" value="PHOSPHATIDYLINOSITOL MANNOSIDE ACYLTRANSFERASE"/>
    <property type="match status" value="1"/>
</dbReference>
<dbReference type="EMBL" id="BAABBP010000028">
    <property type="protein sequence ID" value="GAA4001502.1"/>
    <property type="molecule type" value="Genomic_DNA"/>
</dbReference>
<dbReference type="NCBIfam" id="NF006487">
    <property type="entry name" value="PRK08905.1"/>
    <property type="match status" value="1"/>
</dbReference>
<evidence type="ECO:0000256" key="5">
    <source>
        <dbReference type="ARBA" id="ARBA00023136"/>
    </source>
</evidence>
<evidence type="ECO:0000256" key="2">
    <source>
        <dbReference type="ARBA" id="ARBA00022475"/>
    </source>
</evidence>
<reference evidence="8" key="1">
    <citation type="journal article" date="2019" name="Int. J. Syst. Evol. Microbiol.">
        <title>The Global Catalogue of Microorganisms (GCM) 10K type strain sequencing project: providing services to taxonomists for standard genome sequencing and annotation.</title>
        <authorList>
            <consortium name="The Broad Institute Genomics Platform"/>
            <consortium name="The Broad Institute Genome Sequencing Center for Infectious Disease"/>
            <person name="Wu L."/>
            <person name="Ma J."/>
        </authorList>
    </citation>
    <scope>NUCLEOTIDE SEQUENCE [LARGE SCALE GENOMIC DNA]</scope>
    <source>
        <strain evidence="8">JCM 17561</strain>
    </source>
</reference>
<comment type="caution">
    <text evidence="7">The sequence shown here is derived from an EMBL/GenBank/DDBJ whole genome shotgun (WGS) entry which is preliminary data.</text>
</comment>
<dbReference type="PIRSF" id="PIRSF026649">
    <property type="entry name" value="MsbB"/>
    <property type="match status" value="1"/>
</dbReference>
<dbReference type="CDD" id="cd07984">
    <property type="entry name" value="LPLAT_LABLAT-like"/>
    <property type="match status" value="1"/>
</dbReference>
<keyword evidence="5" id="KW-0472">Membrane</keyword>
<gene>
    <name evidence="7" type="ORF">GCM10022279_26820</name>
</gene>